<sequence>MAYLLCPLSSDHMNVLYGWKMNEPNWDLYTCRPVGKLAMKHEFAENLKKEIAQGILQVYVIAAEQDISKPLGRITLFDFNLRNSSAEFGYYIPAELRSQGIGQNMMRLLLERVFEQDHDLNKVYATTSSNNEPSIRLLERNRFTLDGRLREHYWIRERRYDQLHYSMLRSDWG</sequence>
<comment type="caution">
    <text evidence="2">The sequence shown here is derived from an EMBL/GenBank/DDBJ whole genome shotgun (WGS) entry which is preliminary data.</text>
</comment>
<evidence type="ECO:0000313" key="3">
    <source>
        <dbReference type="Proteomes" id="UP000186102"/>
    </source>
</evidence>
<dbReference type="Proteomes" id="UP000186102">
    <property type="component" value="Unassembled WGS sequence"/>
</dbReference>
<dbReference type="Pfam" id="PF13302">
    <property type="entry name" value="Acetyltransf_3"/>
    <property type="match status" value="1"/>
</dbReference>
<keyword evidence="3" id="KW-1185">Reference proteome</keyword>
<name>A0A1Q8QWN0_9FIRM</name>
<dbReference type="GO" id="GO:0005737">
    <property type="term" value="C:cytoplasm"/>
    <property type="evidence" value="ECO:0007669"/>
    <property type="project" value="TreeGrafter"/>
</dbReference>
<dbReference type="STRING" id="1888891.DSOL_2383"/>
<dbReference type="EMBL" id="MLBF01000015">
    <property type="protein sequence ID" value="OLN31695.1"/>
    <property type="molecule type" value="Genomic_DNA"/>
</dbReference>
<dbReference type="SUPFAM" id="SSF55729">
    <property type="entry name" value="Acyl-CoA N-acyltransferases (Nat)"/>
    <property type="match status" value="1"/>
</dbReference>
<proteinExistence type="predicted"/>
<dbReference type="GO" id="GO:0008999">
    <property type="term" value="F:protein-N-terminal-alanine acetyltransferase activity"/>
    <property type="evidence" value="ECO:0007669"/>
    <property type="project" value="TreeGrafter"/>
</dbReference>
<protein>
    <submittedName>
        <fullName evidence="2">Acetyltransferase</fullName>
    </submittedName>
</protein>
<organism evidence="2 3">
    <name type="scientific">Desulfosporosinus metallidurans</name>
    <dbReference type="NCBI Taxonomy" id="1888891"/>
    <lineage>
        <taxon>Bacteria</taxon>
        <taxon>Bacillati</taxon>
        <taxon>Bacillota</taxon>
        <taxon>Clostridia</taxon>
        <taxon>Eubacteriales</taxon>
        <taxon>Desulfitobacteriaceae</taxon>
        <taxon>Desulfosporosinus</taxon>
    </lineage>
</organism>
<dbReference type="Gene3D" id="3.40.630.30">
    <property type="match status" value="1"/>
</dbReference>
<keyword evidence="2" id="KW-0808">Transferase</keyword>
<dbReference type="GO" id="GO:1990189">
    <property type="term" value="F:protein N-terminal-serine acetyltransferase activity"/>
    <property type="evidence" value="ECO:0007669"/>
    <property type="project" value="TreeGrafter"/>
</dbReference>
<gene>
    <name evidence="2" type="ORF">DSOL_2383</name>
</gene>
<feature type="domain" description="N-acetyltransferase" evidence="1">
    <location>
        <begin position="16"/>
        <end position="172"/>
    </location>
</feature>
<dbReference type="InterPro" id="IPR051908">
    <property type="entry name" value="Ribosomal_N-acetyltransferase"/>
</dbReference>
<dbReference type="InterPro" id="IPR016181">
    <property type="entry name" value="Acyl_CoA_acyltransferase"/>
</dbReference>
<dbReference type="PANTHER" id="PTHR43441:SF11">
    <property type="entry name" value="RIBOSOMAL-PROTEIN-SERINE ACETYLTRANSFERASE"/>
    <property type="match status" value="1"/>
</dbReference>
<evidence type="ECO:0000313" key="2">
    <source>
        <dbReference type="EMBL" id="OLN31695.1"/>
    </source>
</evidence>
<dbReference type="InterPro" id="IPR000182">
    <property type="entry name" value="GNAT_dom"/>
</dbReference>
<accession>A0A1Q8QWN0</accession>
<dbReference type="PANTHER" id="PTHR43441">
    <property type="entry name" value="RIBOSOMAL-PROTEIN-SERINE ACETYLTRANSFERASE"/>
    <property type="match status" value="1"/>
</dbReference>
<dbReference type="AlphaFoldDB" id="A0A1Q8QWN0"/>
<reference evidence="2 3" key="1">
    <citation type="submission" date="2016-09" db="EMBL/GenBank/DDBJ databases">
        <title>Complete genome of Desulfosporosinus sp. OL.</title>
        <authorList>
            <person name="Mardanov A."/>
            <person name="Beletsky A."/>
            <person name="Panova A."/>
            <person name="Karnachuk O."/>
            <person name="Ravin N."/>
        </authorList>
    </citation>
    <scope>NUCLEOTIDE SEQUENCE [LARGE SCALE GENOMIC DNA]</scope>
    <source>
        <strain evidence="2 3">OL</strain>
    </source>
</reference>
<evidence type="ECO:0000259" key="1">
    <source>
        <dbReference type="PROSITE" id="PS51186"/>
    </source>
</evidence>
<dbReference type="RefSeq" id="WP_075365001.1">
    <property type="nucleotide sequence ID" value="NZ_MLBF01000015.1"/>
</dbReference>
<dbReference type="PROSITE" id="PS51186">
    <property type="entry name" value="GNAT"/>
    <property type="match status" value="1"/>
</dbReference>